<comment type="caution">
    <text evidence="1">The sequence shown here is derived from an EMBL/GenBank/DDBJ whole genome shotgun (WGS) entry which is preliminary data.</text>
</comment>
<keyword evidence="2" id="KW-1185">Reference proteome</keyword>
<evidence type="ECO:0000313" key="2">
    <source>
        <dbReference type="Proteomes" id="UP001497680"/>
    </source>
</evidence>
<name>A0ACC0CJG5_9PEZI</name>
<reference evidence="1 2" key="1">
    <citation type="journal article" date="2022" name="New Phytol.">
        <title>Ecological generalism drives hyperdiversity of secondary metabolite gene clusters in xylarialean endophytes.</title>
        <authorList>
            <person name="Franco M.E.E."/>
            <person name="Wisecaver J.H."/>
            <person name="Arnold A.E."/>
            <person name="Ju Y.M."/>
            <person name="Slot J.C."/>
            <person name="Ahrendt S."/>
            <person name="Moore L.P."/>
            <person name="Eastman K.E."/>
            <person name="Scott K."/>
            <person name="Konkel Z."/>
            <person name="Mondo S.J."/>
            <person name="Kuo A."/>
            <person name="Hayes R.D."/>
            <person name="Haridas S."/>
            <person name="Andreopoulos B."/>
            <person name="Riley R."/>
            <person name="LaButti K."/>
            <person name="Pangilinan J."/>
            <person name="Lipzen A."/>
            <person name="Amirebrahimi M."/>
            <person name="Yan J."/>
            <person name="Adam C."/>
            <person name="Keymanesh K."/>
            <person name="Ng V."/>
            <person name="Louie K."/>
            <person name="Northen T."/>
            <person name="Drula E."/>
            <person name="Henrissat B."/>
            <person name="Hsieh H.M."/>
            <person name="Youens-Clark K."/>
            <person name="Lutzoni F."/>
            <person name="Miadlikowska J."/>
            <person name="Eastwood D.C."/>
            <person name="Hamelin R.C."/>
            <person name="Grigoriev I.V."/>
            <person name="U'Ren J.M."/>
        </authorList>
    </citation>
    <scope>NUCLEOTIDE SEQUENCE [LARGE SCALE GENOMIC DNA]</scope>
    <source>
        <strain evidence="1 2">ER1909</strain>
    </source>
</reference>
<dbReference type="Proteomes" id="UP001497680">
    <property type="component" value="Unassembled WGS sequence"/>
</dbReference>
<dbReference type="EMBL" id="MU394435">
    <property type="protein sequence ID" value="KAI6080554.1"/>
    <property type="molecule type" value="Genomic_DNA"/>
</dbReference>
<protein>
    <submittedName>
        <fullName evidence="1">Uncharacterized protein</fullName>
    </submittedName>
</protein>
<accession>A0ACC0CJG5</accession>
<proteinExistence type="predicted"/>
<gene>
    <name evidence="1" type="ORF">F4821DRAFT_54454</name>
</gene>
<evidence type="ECO:0000313" key="1">
    <source>
        <dbReference type="EMBL" id="KAI6080554.1"/>
    </source>
</evidence>
<sequence>MTPPSKKKSAKFQLQDSQHVEIADSPMTSTPTRTEVPLTPSTPSESYSGPMTRSMVKSGSADLLEAVPFRNSSRTLTERLRASAKRPIRPLKLSKLEKAKDLGHAGGDDDDGQGSKSIVGDHDEDSNMVAHEALLSSQVATPLGKRKHPMTGQLRMLSDQPAAAEEQQLVSNDEVTTPAPKRVRKQKYTSSKPLRRSPRFLKPLTEFHKYPDLPNELKIMIWEAAVEARLLYLCNRGSIVHLGAPFGVQNRVPPWFLTCRISVGVALSCYQKRFELTPVPLPFGALSLSPSTIQSVNLDLDIVIFEPCHSGCRGYYCARHQYSDEDRAAVRFLAVQTESPNLIAGSEPCWQSISRSWPNVETLYLMRVAMKGIKTSEKAMIRVAPNDRENELQKFFGEWKKALGKDLALEKLEFVVVVDKETSAMDSKDLYKSVEDRKTGLPEDIIHG</sequence>
<organism evidence="1 2">
    <name type="scientific">Hypoxylon rubiginosum</name>
    <dbReference type="NCBI Taxonomy" id="110542"/>
    <lineage>
        <taxon>Eukaryota</taxon>
        <taxon>Fungi</taxon>
        <taxon>Dikarya</taxon>
        <taxon>Ascomycota</taxon>
        <taxon>Pezizomycotina</taxon>
        <taxon>Sordariomycetes</taxon>
        <taxon>Xylariomycetidae</taxon>
        <taxon>Xylariales</taxon>
        <taxon>Hypoxylaceae</taxon>
        <taxon>Hypoxylon</taxon>
    </lineage>
</organism>